<evidence type="ECO:0000259" key="2">
    <source>
        <dbReference type="Pfam" id="PF13937"/>
    </source>
</evidence>
<feature type="transmembrane region" description="Helical" evidence="1">
    <location>
        <begin position="21"/>
        <end position="44"/>
    </location>
</feature>
<dbReference type="InterPro" id="IPR019886">
    <property type="entry name" value="Na_symporter_ssu"/>
</dbReference>
<keyword evidence="1" id="KW-1133">Transmembrane helix</keyword>
<feature type="domain" description="Sodium symporter small subunit" evidence="2">
    <location>
        <begin position="16"/>
        <end position="89"/>
    </location>
</feature>
<dbReference type="Proteomes" id="UP001303946">
    <property type="component" value="Chromosome"/>
</dbReference>
<evidence type="ECO:0000313" key="4">
    <source>
        <dbReference type="Proteomes" id="UP001303946"/>
    </source>
</evidence>
<dbReference type="Pfam" id="PF13937">
    <property type="entry name" value="DUF4212"/>
    <property type="match status" value="1"/>
</dbReference>
<evidence type="ECO:0000256" key="1">
    <source>
        <dbReference type="SAM" id="Phobius"/>
    </source>
</evidence>
<reference evidence="3 4" key="1">
    <citation type="submission" date="2023-10" db="EMBL/GenBank/DDBJ databases">
        <title>Bacteria for the degradation of biodegradable plastic PBAT(Polybutylene adipate terephthalate).</title>
        <authorList>
            <person name="Weon H.-Y."/>
            <person name="Yeon J."/>
        </authorList>
    </citation>
    <scope>NUCLEOTIDE SEQUENCE [LARGE SCALE GENOMIC DNA]</scope>
    <source>
        <strain evidence="3 4">SBD 7-3</strain>
    </source>
</reference>
<organism evidence="3 4">
    <name type="scientific">Piscinibacter gummiphilus</name>
    <dbReference type="NCBI Taxonomy" id="946333"/>
    <lineage>
        <taxon>Bacteria</taxon>
        <taxon>Pseudomonadati</taxon>
        <taxon>Pseudomonadota</taxon>
        <taxon>Betaproteobacteria</taxon>
        <taxon>Burkholderiales</taxon>
        <taxon>Sphaerotilaceae</taxon>
        <taxon>Piscinibacter</taxon>
    </lineage>
</organism>
<evidence type="ECO:0000313" key="3">
    <source>
        <dbReference type="EMBL" id="WOB09911.1"/>
    </source>
</evidence>
<dbReference type="EMBL" id="CP136336">
    <property type="protein sequence ID" value="WOB09911.1"/>
    <property type="molecule type" value="Genomic_DNA"/>
</dbReference>
<proteinExistence type="predicted"/>
<sequence length="93" mass="11000">MCAQEGRPMEPSDKHHAYWRANLRVTGLLVFVWFFVTFVIGWFARDLDFNFFGWPFSFWVAAQGALVVYVLIIGFYAWYMGRLDRRHGVADEE</sequence>
<feature type="transmembrane region" description="Helical" evidence="1">
    <location>
        <begin position="56"/>
        <end position="79"/>
    </location>
</feature>
<keyword evidence="1" id="KW-0472">Membrane</keyword>
<accession>A0ABZ0D330</accession>
<dbReference type="NCBIfam" id="TIGR03647">
    <property type="entry name" value="Na_symport_sm"/>
    <property type="match status" value="1"/>
</dbReference>
<gene>
    <name evidence="3" type="ORF">RXV79_07545</name>
</gene>
<protein>
    <submittedName>
        <fullName evidence="3">DUF4212 domain-containing protein</fullName>
    </submittedName>
</protein>
<name>A0ABZ0D330_9BURK</name>
<dbReference type="RefSeq" id="WP_316702785.1">
    <property type="nucleotide sequence ID" value="NZ_CP136336.1"/>
</dbReference>
<keyword evidence="1" id="KW-0812">Transmembrane</keyword>
<keyword evidence="4" id="KW-1185">Reference proteome</keyword>